<name>A0AAP0LHI8_9ROSI</name>
<dbReference type="Proteomes" id="UP001428341">
    <property type="component" value="Unassembled WGS sequence"/>
</dbReference>
<dbReference type="GO" id="GO:0006508">
    <property type="term" value="P:proteolysis"/>
    <property type="evidence" value="ECO:0007669"/>
    <property type="project" value="UniProtKB-KW"/>
</dbReference>
<sequence length="437" mass="49008">MLCSLALRAGFGNILDLKCGCLRQELCAALIEQCDVGRQNIILHGKEYNLSPATFATIIGVGDGGTHVDLNDQAVDIIDLRAVYSSGPRGIHIAEVSMRDPNRLHKPQQTKPPRWNNVNNYAFQLLMERFGSFVDQNKESFQTLERRFENIEKILGELTSEYHGGSTKQPTAPDPPSNLKSQNPTSPNGKTMSKTEGKMILVSDDDSVDRKNLAEPIDIKQEFQTSTSMSVPITRPARNRRLGQYQLSPYDKVSRGANANEIIVSTDDQFISMHNFMSLLPNTVLSREQSALAVGADVDGFAQAATIRKPFMPNFRRCQKIYVPINDGVFHWFLFIVNVKEGYGEVWDALPSGQSNRKREQQAERILHSLDFIFHSKLPRNAKPSTQFIWFLIRSGEGHDSQDVHGRLAVQLIDSAFNEARARLLAQANVIFDEHVA</sequence>
<comment type="similarity">
    <text evidence="1">Belongs to the peptidase C48 family.</text>
</comment>
<reference evidence="6 7" key="1">
    <citation type="submission" date="2024-05" db="EMBL/GenBank/DDBJ databases">
        <title>Haplotype-resolved chromosome-level genome assembly of Huyou (Citrus changshanensis).</title>
        <authorList>
            <person name="Miao C."/>
            <person name="Chen W."/>
            <person name="Wu Y."/>
            <person name="Wang L."/>
            <person name="Zhao S."/>
            <person name="Grierson D."/>
            <person name="Xu C."/>
            <person name="Chen K."/>
        </authorList>
    </citation>
    <scope>NUCLEOTIDE SEQUENCE [LARGE SCALE GENOMIC DNA]</scope>
    <source>
        <strain evidence="6">01-14</strain>
        <tissue evidence="6">Leaf</tissue>
    </source>
</reference>
<protein>
    <recommendedName>
        <fullName evidence="5">Ubiquitin-like protease family profile domain-containing protein</fullName>
    </recommendedName>
</protein>
<dbReference type="Gene3D" id="3.40.395.10">
    <property type="entry name" value="Adenoviral Proteinase, Chain A"/>
    <property type="match status" value="1"/>
</dbReference>
<dbReference type="InterPro" id="IPR038765">
    <property type="entry name" value="Papain-like_cys_pep_sf"/>
</dbReference>
<feature type="region of interest" description="Disordered" evidence="4">
    <location>
        <begin position="160"/>
        <end position="198"/>
    </location>
</feature>
<evidence type="ECO:0000256" key="4">
    <source>
        <dbReference type="SAM" id="MobiDB-lite"/>
    </source>
</evidence>
<keyword evidence="2" id="KW-0645">Protease</keyword>
<dbReference type="GO" id="GO:0008234">
    <property type="term" value="F:cysteine-type peptidase activity"/>
    <property type="evidence" value="ECO:0007669"/>
    <property type="project" value="InterPro"/>
</dbReference>
<evidence type="ECO:0000256" key="1">
    <source>
        <dbReference type="ARBA" id="ARBA00005234"/>
    </source>
</evidence>
<dbReference type="AlphaFoldDB" id="A0AAP0LHI8"/>
<feature type="domain" description="Ubiquitin-like protease family profile" evidence="5">
    <location>
        <begin position="298"/>
        <end position="390"/>
    </location>
</feature>
<evidence type="ECO:0000313" key="7">
    <source>
        <dbReference type="Proteomes" id="UP001428341"/>
    </source>
</evidence>
<dbReference type="InterPro" id="IPR003653">
    <property type="entry name" value="Peptidase_C48_C"/>
</dbReference>
<comment type="caution">
    <text evidence="6">The sequence shown here is derived from an EMBL/GenBank/DDBJ whole genome shotgun (WGS) entry which is preliminary data.</text>
</comment>
<dbReference type="EMBL" id="JBCGBO010000025">
    <property type="protein sequence ID" value="KAK9174853.1"/>
    <property type="molecule type" value="Genomic_DNA"/>
</dbReference>
<evidence type="ECO:0000256" key="2">
    <source>
        <dbReference type="ARBA" id="ARBA00022670"/>
    </source>
</evidence>
<dbReference type="Pfam" id="PF02902">
    <property type="entry name" value="Peptidase_C48"/>
    <property type="match status" value="1"/>
</dbReference>
<evidence type="ECO:0000259" key="5">
    <source>
        <dbReference type="Pfam" id="PF02902"/>
    </source>
</evidence>
<evidence type="ECO:0000256" key="3">
    <source>
        <dbReference type="ARBA" id="ARBA00022801"/>
    </source>
</evidence>
<gene>
    <name evidence="6" type="ORF">WN944_026857</name>
</gene>
<dbReference type="SUPFAM" id="SSF54001">
    <property type="entry name" value="Cysteine proteinases"/>
    <property type="match status" value="1"/>
</dbReference>
<organism evidence="6 7">
    <name type="scientific">Citrus x changshan-huyou</name>
    <dbReference type="NCBI Taxonomy" id="2935761"/>
    <lineage>
        <taxon>Eukaryota</taxon>
        <taxon>Viridiplantae</taxon>
        <taxon>Streptophyta</taxon>
        <taxon>Embryophyta</taxon>
        <taxon>Tracheophyta</taxon>
        <taxon>Spermatophyta</taxon>
        <taxon>Magnoliopsida</taxon>
        <taxon>eudicotyledons</taxon>
        <taxon>Gunneridae</taxon>
        <taxon>Pentapetalae</taxon>
        <taxon>rosids</taxon>
        <taxon>malvids</taxon>
        <taxon>Sapindales</taxon>
        <taxon>Rutaceae</taxon>
        <taxon>Aurantioideae</taxon>
        <taxon>Citrus</taxon>
    </lineage>
</organism>
<accession>A0AAP0LHI8</accession>
<feature type="compositionally biased region" description="Polar residues" evidence="4">
    <location>
        <begin position="178"/>
        <end position="194"/>
    </location>
</feature>
<proteinExistence type="inferred from homology"/>
<keyword evidence="7" id="KW-1185">Reference proteome</keyword>
<evidence type="ECO:0000313" key="6">
    <source>
        <dbReference type="EMBL" id="KAK9174853.1"/>
    </source>
</evidence>
<keyword evidence="3" id="KW-0378">Hydrolase</keyword>